<dbReference type="Pfam" id="PF00296">
    <property type="entry name" value="Bac_luciferase"/>
    <property type="match status" value="1"/>
</dbReference>
<dbReference type="Gene3D" id="3.20.20.30">
    <property type="entry name" value="Luciferase-like domain"/>
    <property type="match status" value="1"/>
</dbReference>
<dbReference type="InterPro" id="IPR036661">
    <property type="entry name" value="Luciferase-like_sf"/>
</dbReference>
<feature type="domain" description="Luciferase-like" evidence="2">
    <location>
        <begin position="18"/>
        <end position="321"/>
    </location>
</feature>
<reference evidence="4" key="1">
    <citation type="journal article" date="2019" name="Int. J. Syst. Evol. Microbiol.">
        <title>The Global Catalogue of Microorganisms (GCM) 10K type strain sequencing project: providing services to taxonomists for standard genome sequencing and annotation.</title>
        <authorList>
            <consortium name="The Broad Institute Genomics Platform"/>
            <consortium name="The Broad Institute Genome Sequencing Center for Infectious Disease"/>
            <person name="Wu L."/>
            <person name="Ma J."/>
        </authorList>
    </citation>
    <scope>NUCLEOTIDE SEQUENCE [LARGE SCALE GENOMIC DNA]</scope>
    <source>
        <strain evidence="4">CCUG 62763</strain>
    </source>
</reference>
<dbReference type="NCBIfam" id="TIGR03559">
    <property type="entry name" value="F420_Rv3520c"/>
    <property type="match status" value="1"/>
</dbReference>
<proteinExistence type="predicted"/>
<dbReference type="CDD" id="cd01097">
    <property type="entry name" value="Tetrahydromethanopterin_reductase"/>
    <property type="match status" value="1"/>
</dbReference>
<evidence type="ECO:0000313" key="4">
    <source>
        <dbReference type="Proteomes" id="UP001596025"/>
    </source>
</evidence>
<sequence>MRLGLSLGYWGAGPPPGQGELVALAEDLGFDSVWTAEAYGSDALTPLAWLGSRTTRLRLGTGVVQVSARTPTATAMAALTLDHLSGGRFVLGLGVSGPQVVEGWYGQPYPRPLARTREYVAVLRQAFAREVVRLDGEQYRIPFPGGTGLGKALRPTVHPLRADLPVLLAAEGPKNVALAAEVADGWIPLFYSPHDDAHYRAALAEGFARPGARRTADDFEVACTVPVEVDDDVDAAADRVRPMLALYVGGMGARGVNFHYEVFARMGFEAECARIQELYLSGAKAEAVAAVPLAMVEKVALVGPRAKIADDLAAWEASPVTTMLVSGPPETLRTMAELVG</sequence>
<gene>
    <name evidence="3" type="ORF">ACFO3M_12735</name>
</gene>
<dbReference type="PANTHER" id="PTHR43244">
    <property type="match status" value="1"/>
</dbReference>
<dbReference type="SUPFAM" id="SSF51679">
    <property type="entry name" value="Bacterial luciferase-like"/>
    <property type="match status" value="1"/>
</dbReference>
<evidence type="ECO:0000259" key="2">
    <source>
        <dbReference type="Pfam" id="PF00296"/>
    </source>
</evidence>
<dbReference type="RefSeq" id="WP_387988998.1">
    <property type="nucleotide sequence ID" value="NZ_JBHSGR010000012.1"/>
</dbReference>
<evidence type="ECO:0000256" key="1">
    <source>
        <dbReference type="ARBA" id="ARBA00023002"/>
    </source>
</evidence>
<protein>
    <submittedName>
        <fullName evidence="3">LLM class F420-dependent oxidoreductase</fullName>
    </submittedName>
</protein>
<accession>A0ABV9LJB8</accession>
<dbReference type="PANTHER" id="PTHR43244:SF1">
    <property type="entry name" value="5,10-METHYLENETETRAHYDROMETHANOPTERIN REDUCTASE"/>
    <property type="match status" value="1"/>
</dbReference>
<keyword evidence="4" id="KW-1185">Reference proteome</keyword>
<keyword evidence="1" id="KW-0560">Oxidoreductase</keyword>
<dbReference type="InterPro" id="IPR011251">
    <property type="entry name" value="Luciferase-like_dom"/>
</dbReference>
<evidence type="ECO:0000313" key="3">
    <source>
        <dbReference type="EMBL" id="MFC4694256.1"/>
    </source>
</evidence>
<organism evidence="3 4">
    <name type="scientific">Geodermatophilus arenarius</name>
    <dbReference type="NCBI Taxonomy" id="1137990"/>
    <lineage>
        <taxon>Bacteria</taxon>
        <taxon>Bacillati</taxon>
        <taxon>Actinomycetota</taxon>
        <taxon>Actinomycetes</taxon>
        <taxon>Geodermatophilales</taxon>
        <taxon>Geodermatophilaceae</taxon>
        <taxon>Geodermatophilus</taxon>
    </lineage>
</organism>
<dbReference type="InterPro" id="IPR050564">
    <property type="entry name" value="F420-G6PD/mer"/>
</dbReference>
<dbReference type="EMBL" id="JBHSGR010000012">
    <property type="protein sequence ID" value="MFC4694256.1"/>
    <property type="molecule type" value="Genomic_DNA"/>
</dbReference>
<dbReference type="InterPro" id="IPR019951">
    <property type="entry name" value="F420_OxRdatse_Rv3520c_pred"/>
</dbReference>
<dbReference type="Proteomes" id="UP001596025">
    <property type="component" value="Unassembled WGS sequence"/>
</dbReference>
<name>A0ABV9LJB8_9ACTN</name>
<comment type="caution">
    <text evidence="3">The sequence shown here is derived from an EMBL/GenBank/DDBJ whole genome shotgun (WGS) entry which is preliminary data.</text>
</comment>